<accession>A0A1I7XEH8</accession>
<keyword evidence="2" id="KW-0812">Transmembrane</keyword>
<protein>
    <submittedName>
        <fullName evidence="4">Ovule protein</fullName>
    </submittedName>
</protein>
<keyword evidence="2" id="KW-1133">Transmembrane helix</keyword>
<evidence type="ECO:0000313" key="3">
    <source>
        <dbReference type="Proteomes" id="UP000095283"/>
    </source>
</evidence>
<reference evidence="4" key="1">
    <citation type="submission" date="2016-11" db="UniProtKB">
        <authorList>
            <consortium name="WormBaseParasite"/>
        </authorList>
    </citation>
    <scope>IDENTIFICATION</scope>
</reference>
<dbReference type="Proteomes" id="UP000095283">
    <property type="component" value="Unplaced"/>
</dbReference>
<evidence type="ECO:0000313" key="4">
    <source>
        <dbReference type="WBParaSite" id="Hba_16062"/>
    </source>
</evidence>
<keyword evidence="3" id="KW-1185">Reference proteome</keyword>
<evidence type="ECO:0000256" key="1">
    <source>
        <dbReference type="SAM" id="MobiDB-lite"/>
    </source>
</evidence>
<dbReference type="AlphaFoldDB" id="A0A1I7XEH8"/>
<name>A0A1I7XEH8_HETBA</name>
<feature type="region of interest" description="Disordered" evidence="1">
    <location>
        <begin position="1"/>
        <end position="22"/>
    </location>
</feature>
<dbReference type="WBParaSite" id="Hba_16062">
    <property type="protein sequence ID" value="Hba_16062"/>
    <property type="gene ID" value="Hba_16062"/>
</dbReference>
<feature type="transmembrane region" description="Helical" evidence="2">
    <location>
        <begin position="67"/>
        <end position="90"/>
    </location>
</feature>
<keyword evidence="2" id="KW-0472">Membrane</keyword>
<proteinExistence type="predicted"/>
<organism evidence="3 4">
    <name type="scientific">Heterorhabditis bacteriophora</name>
    <name type="common">Entomopathogenic nematode worm</name>
    <dbReference type="NCBI Taxonomy" id="37862"/>
    <lineage>
        <taxon>Eukaryota</taxon>
        <taxon>Metazoa</taxon>
        <taxon>Ecdysozoa</taxon>
        <taxon>Nematoda</taxon>
        <taxon>Chromadorea</taxon>
        <taxon>Rhabditida</taxon>
        <taxon>Rhabditina</taxon>
        <taxon>Rhabditomorpha</taxon>
        <taxon>Strongyloidea</taxon>
        <taxon>Heterorhabditidae</taxon>
        <taxon>Heterorhabditis</taxon>
    </lineage>
</organism>
<evidence type="ECO:0000256" key="2">
    <source>
        <dbReference type="SAM" id="Phobius"/>
    </source>
</evidence>
<sequence length="97" mass="10995">MDSSSSSTASRNDPSIDQKEGGGFNFWFHLKRFIKDGPGSGRVIPLPAVTPQFSQQMGTPSNIQVHTILIIHLYEFPLINFLAYVFYIVIHFKPHIF</sequence>